<dbReference type="EMBL" id="FOXD01000007">
    <property type="protein sequence ID" value="SFP60372.1"/>
    <property type="molecule type" value="Genomic_DNA"/>
</dbReference>
<gene>
    <name evidence="4" type="ORF">SAMN05518683_107122</name>
</gene>
<dbReference type="AlphaFoldDB" id="A0A1I5RP94"/>
<dbReference type="STRING" id="1884432.SAMN05518683_107122"/>
<keyword evidence="5" id="KW-1185">Reference proteome</keyword>
<dbReference type="FunFam" id="3.40.50.720:FF:000240">
    <property type="entry name" value="SDR family oxidoreductase"/>
    <property type="match status" value="1"/>
</dbReference>
<evidence type="ECO:0000256" key="2">
    <source>
        <dbReference type="ARBA" id="ARBA00023002"/>
    </source>
</evidence>
<dbReference type="PANTHER" id="PTHR42760:SF115">
    <property type="entry name" value="3-OXOACYL-[ACYL-CARRIER-PROTEIN] REDUCTASE FABG"/>
    <property type="match status" value="1"/>
</dbReference>
<evidence type="ECO:0008006" key="6">
    <source>
        <dbReference type="Google" id="ProtNLM"/>
    </source>
</evidence>
<accession>A0A1I5RP94</accession>
<dbReference type="PRINTS" id="PR00081">
    <property type="entry name" value="GDHRDH"/>
</dbReference>
<dbReference type="GO" id="GO:0005975">
    <property type="term" value="P:carbohydrate metabolic process"/>
    <property type="evidence" value="ECO:0007669"/>
    <property type="project" value="UniProtKB-ARBA"/>
</dbReference>
<organism evidence="4 5">
    <name type="scientific">Salibacterium halotolerans</name>
    <dbReference type="NCBI Taxonomy" id="1884432"/>
    <lineage>
        <taxon>Bacteria</taxon>
        <taxon>Bacillati</taxon>
        <taxon>Bacillota</taxon>
        <taxon>Bacilli</taxon>
        <taxon>Bacillales</taxon>
        <taxon>Bacillaceae</taxon>
    </lineage>
</organism>
<dbReference type="InterPro" id="IPR020904">
    <property type="entry name" value="Sc_DH/Rdtase_CS"/>
</dbReference>
<dbReference type="OrthoDB" id="9803333at2"/>
<dbReference type="RefSeq" id="WP_093336580.1">
    <property type="nucleotide sequence ID" value="NZ_FOXD01000007.1"/>
</dbReference>
<proteinExistence type="inferred from homology"/>
<dbReference type="GO" id="GO:0016616">
    <property type="term" value="F:oxidoreductase activity, acting on the CH-OH group of donors, NAD or NADP as acceptor"/>
    <property type="evidence" value="ECO:0007669"/>
    <property type="project" value="UniProtKB-ARBA"/>
</dbReference>
<dbReference type="SUPFAM" id="SSF51735">
    <property type="entry name" value="NAD(P)-binding Rossmann-fold domains"/>
    <property type="match status" value="1"/>
</dbReference>
<keyword evidence="2" id="KW-0560">Oxidoreductase</keyword>
<dbReference type="PRINTS" id="PR00080">
    <property type="entry name" value="SDRFAMILY"/>
</dbReference>
<dbReference type="Proteomes" id="UP000198892">
    <property type="component" value="Unassembled WGS sequence"/>
</dbReference>
<protein>
    <recommendedName>
        <fullName evidence="6">NAD(P)-dependent dehydrogenase, short-chain alcohol dehydrogenase family</fullName>
    </recommendedName>
</protein>
<evidence type="ECO:0000256" key="3">
    <source>
        <dbReference type="RuleBase" id="RU000363"/>
    </source>
</evidence>
<evidence type="ECO:0000313" key="4">
    <source>
        <dbReference type="EMBL" id="SFP60372.1"/>
    </source>
</evidence>
<reference evidence="5" key="1">
    <citation type="submission" date="2016-10" db="EMBL/GenBank/DDBJ databases">
        <authorList>
            <person name="Varghese N."/>
            <person name="Submissions S."/>
        </authorList>
    </citation>
    <scope>NUCLEOTIDE SEQUENCE [LARGE SCALE GENOMIC DNA]</scope>
    <source>
        <strain evidence="5">S7</strain>
    </source>
</reference>
<dbReference type="InterPro" id="IPR002347">
    <property type="entry name" value="SDR_fam"/>
</dbReference>
<sequence>MNNHTNLQGKVAVVTGGGGVLCGEMARELGRQGVKVAVLSRKKEKADAVADDIVRDGGESIGVACDVLQLESIEEADREIRKYYEGYDILINGAGGNHPDAATSEEYFKKEHLQNDQVKTFFDLTEEGLKHVFDLNYIGTVLATQVFMKGMLKRESPVVINISSMSAPSPMTKVLSYSSAKAGIDNFTQWLAVHMAKENIRCNAIAPGFFLTSQNRSLLLDENGGYTERSRKIIGQTPMERFGNPDDLTGTLLWLTDHSMSGFVTGVTVPVDGGFMAYSGV</sequence>
<comment type="similarity">
    <text evidence="1 3">Belongs to the short-chain dehydrogenases/reductases (SDR) family.</text>
</comment>
<dbReference type="Pfam" id="PF00106">
    <property type="entry name" value="adh_short"/>
    <property type="match status" value="1"/>
</dbReference>
<name>A0A1I5RP94_9BACI</name>
<dbReference type="NCBIfam" id="NF006132">
    <property type="entry name" value="PRK08277.1"/>
    <property type="match status" value="1"/>
</dbReference>
<dbReference type="PANTHER" id="PTHR42760">
    <property type="entry name" value="SHORT-CHAIN DEHYDROGENASES/REDUCTASES FAMILY MEMBER"/>
    <property type="match status" value="1"/>
</dbReference>
<dbReference type="Gene3D" id="3.40.50.720">
    <property type="entry name" value="NAD(P)-binding Rossmann-like Domain"/>
    <property type="match status" value="1"/>
</dbReference>
<dbReference type="InterPro" id="IPR036291">
    <property type="entry name" value="NAD(P)-bd_dom_sf"/>
</dbReference>
<evidence type="ECO:0000256" key="1">
    <source>
        <dbReference type="ARBA" id="ARBA00006484"/>
    </source>
</evidence>
<dbReference type="PROSITE" id="PS00061">
    <property type="entry name" value="ADH_SHORT"/>
    <property type="match status" value="1"/>
</dbReference>
<evidence type="ECO:0000313" key="5">
    <source>
        <dbReference type="Proteomes" id="UP000198892"/>
    </source>
</evidence>